<keyword evidence="7" id="KW-1185">Reference proteome</keyword>
<dbReference type="Pfam" id="PF22692">
    <property type="entry name" value="LlgE_F_G_D1"/>
    <property type="match status" value="1"/>
</dbReference>
<feature type="domain" description="Flagellar basal-body/hook protein C-terminal" evidence="4">
    <location>
        <begin position="200"/>
        <end position="244"/>
    </location>
</feature>
<evidence type="ECO:0000256" key="1">
    <source>
        <dbReference type="ARBA" id="ARBA00009677"/>
    </source>
</evidence>
<keyword evidence="2" id="KW-0975">Bacterial flagellum</keyword>
<evidence type="ECO:0000259" key="5">
    <source>
        <dbReference type="Pfam" id="PF22692"/>
    </source>
</evidence>
<evidence type="ECO:0000259" key="3">
    <source>
        <dbReference type="Pfam" id="PF00460"/>
    </source>
</evidence>
<dbReference type="InterPro" id="IPR053967">
    <property type="entry name" value="LlgE_F_G-like_D1"/>
</dbReference>
<proteinExistence type="inferred from homology"/>
<keyword evidence="6" id="KW-0282">Flagellum</keyword>
<dbReference type="AlphaFoldDB" id="A0A1H7ZSK6"/>
<dbReference type="PANTHER" id="PTHR30435:SF19">
    <property type="entry name" value="FLAGELLAR BASAL-BODY ROD PROTEIN FLGG"/>
    <property type="match status" value="1"/>
</dbReference>
<accession>A0A1H7ZSK6</accession>
<comment type="similarity">
    <text evidence="1 2">Belongs to the flagella basal body rod proteins family.</text>
</comment>
<dbReference type="Pfam" id="PF06429">
    <property type="entry name" value="Flg_bbr_C"/>
    <property type="match status" value="1"/>
</dbReference>
<dbReference type="SUPFAM" id="SSF117143">
    <property type="entry name" value="Flagellar hook protein flgE"/>
    <property type="match status" value="1"/>
</dbReference>
<gene>
    <name evidence="6" type="ORF">SAMN05216180_0867</name>
</gene>
<organism evidence="6 7">
    <name type="scientific">Hydrogenoanaerobacterium saccharovorans</name>
    <dbReference type="NCBI Taxonomy" id="474960"/>
    <lineage>
        <taxon>Bacteria</taxon>
        <taxon>Bacillati</taxon>
        <taxon>Bacillota</taxon>
        <taxon>Clostridia</taxon>
        <taxon>Eubacteriales</taxon>
        <taxon>Oscillospiraceae</taxon>
        <taxon>Hydrogenoanaerobacterium</taxon>
    </lineage>
</organism>
<evidence type="ECO:0000313" key="7">
    <source>
        <dbReference type="Proteomes" id="UP000199158"/>
    </source>
</evidence>
<dbReference type="EMBL" id="FOCG01000001">
    <property type="protein sequence ID" value="SEM61430.1"/>
    <property type="molecule type" value="Genomic_DNA"/>
</dbReference>
<dbReference type="InterPro" id="IPR010930">
    <property type="entry name" value="Flg_bb/hook_C_dom"/>
</dbReference>
<dbReference type="PANTHER" id="PTHR30435">
    <property type="entry name" value="FLAGELLAR PROTEIN"/>
    <property type="match status" value="1"/>
</dbReference>
<dbReference type="InterPro" id="IPR037925">
    <property type="entry name" value="FlgE/F/G-like"/>
</dbReference>
<dbReference type="Pfam" id="PF00460">
    <property type="entry name" value="Flg_bb_rod"/>
    <property type="match status" value="1"/>
</dbReference>
<evidence type="ECO:0000256" key="2">
    <source>
        <dbReference type="RuleBase" id="RU362116"/>
    </source>
</evidence>
<name>A0A1H7ZSK6_9FIRM</name>
<dbReference type="GO" id="GO:0009425">
    <property type="term" value="C:bacterial-type flagellum basal body"/>
    <property type="evidence" value="ECO:0007669"/>
    <property type="project" value="UniProtKB-SubCell"/>
</dbReference>
<dbReference type="InterPro" id="IPR020013">
    <property type="entry name" value="Flagellar_FlgE/F/G"/>
</dbReference>
<evidence type="ECO:0000259" key="4">
    <source>
        <dbReference type="Pfam" id="PF06429"/>
    </source>
</evidence>
<dbReference type="NCBIfam" id="TIGR03506">
    <property type="entry name" value="FlgEFG_subfam"/>
    <property type="match status" value="1"/>
</dbReference>
<feature type="domain" description="Flagellar hook protein FlgE/F/G-like D1" evidence="5">
    <location>
        <begin position="91"/>
        <end position="153"/>
    </location>
</feature>
<feature type="domain" description="Flagellar basal body rod protein N-terminal" evidence="3">
    <location>
        <begin position="7"/>
        <end position="35"/>
    </location>
</feature>
<comment type="subcellular location">
    <subcellularLocation>
        <location evidence="2">Bacterial flagellum basal body</location>
    </subcellularLocation>
</comment>
<keyword evidence="6" id="KW-0969">Cilium</keyword>
<protein>
    <submittedName>
        <fullName evidence="6">Flagellar basal-body rod protein FlgG</fullName>
    </submittedName>
</protein>
<dbReference type="InterPro" id="IPR001444">
    <property type="entry name" value="Flag_bb_rod_N"/>
</dbReference>
<dbReference type="RefSeq" id="WP_162840796.1">
    <property type="nucleotide sequence ID" value="NZ_FOCG01000001.1"/>
</dbReference>
<dbReference type="STRING" id="474960.SAMN05216180_0867"/>
<evidence type="ECO:0000313" key="6">
    <source>
        <dbReference type="EMBL" id="SEM61430.1"/>
    </source>
</evidence>
<dbReference type="Proteomes" id="UP000199158">
    <property type="component" value="Unassembled WGS sequence"/>
</dbReference>
<sequence>MLNGFFTAASGMFMQQRTLNVLSNNIANAKTPGFRSKRVVSTTFEQALLMRQEGNNSVQIGAGAPIRIVDSVPTQFDPSFLQETGRPFDMAIEGDGFFTIQGGEQQYLTRNGNFDIDEEGYLVLRGQGRVLGEDGAIQLNTSSFSVDEDGTVYDADGRRIDRLLVVQPEDYNALQSYENGMYGLDGAQMENMQAGNVRVAQGVLEQSNIDMNREMSMAMEVQRTFQSCSKALTTIDQLNQKTVNELGRL</sequence>
<dbReference type="GO" id="GO:0071978">
    <property type="term" value="P:bacterial-type flagellum-dependent swarming motility"/>
    <property type="evidence" value="ECO:0007669"/>
    <property type="project" value="TreeGrafter"/>
</dbReference>
<reference evidence="6 7" key="1">
    <citation type="submission" date="2016-10" db="EMBL/GenBank/DDBJ databases">
        <authorList>
            <person name="de Groot N.N."/>
        </authorList>
    </citation>
    <scope>NUCLEOTIDE SEQUENCE [LARGE SCALE GENOMIC DNA]</scope>
    <source>
        <strain evidence="6 7">CGMCC 1.5070</strain>
    </source>
</reference>
<keyword evidence="6" id="KW-0966">Cell projection</keyword>